<proteinExistence type="predicted"/>
<organism evidence="1 2">
    <name type="scientific">Senna tora</name>
    <dbReference type="NCBI Taxonomy" id="362788"/>
    <lineage>
        <taxon>Eukaryota</taxon>
        <taxon>Viridiplantae</taxon>
        <taxon>Streptophyta</taxon>
        <taxon>Embryophyta</taxon>
        <taxon>Tracheophyta</taxon>
        <taxon>Spermatophyta</taxon>
        <taxon>Magnoliopsida</taxon>
        <taxon>eudicotyledons</taxon>
        <taxon>Gunneridae</taxon>
        <taxon>Pentapetalae</taxon>
        <taxon>rosids</taxon>
        <taxon>fabids</taxon>
        <taxon>Fabales</taxon>
        <taxon>Fabaceae</taxon>
        <taxon>Caesalpinioideae</taxon>
        <taxon>Cassia clade</taxon>
        <taxon>Senna</taxon>
    </lineage>
</organism>
<accession>A0A834W6R6</accession>
<keyword evidence="2" id="KW-1185">Reference proteome</keyword>
<dbReference type="Proteomes" id="UP000634136">
    <property type="component" value="Unassembled WGS sequence"/>
</dbReference>
<protein>
    <submittedName>
        <fullName evidence="1">Uncharacterized protein</fullName>
    </submittedName>
</protein>
<comment type="caution">
    <text evidence="1">The sequence shown here is derived from an EMBL/GenBank/DDBJ whole genome shotgun (WGS) entry which is preliminary data.</text>
</comment>
<evidence type="ECO:0000313" key="1">
    <source>
        <dbReference type="EMBL" id="KAF7812060.1"/>
    </source>
</evidence>
<dbReference type="EMBL" id="JAAIUW010000010">
    <property type="protein sequence ID" value="KAF7812060.1"/>
    <property type="molecule type" value="Genomic_DNA"/>
</dbReference>
<sequence length="42" mass="5124">MADKTYNPDKMQKQRELMLAYKEYNETTRPQGFSRVKTLFHK</sequence>
<reference evidence="1" key="1">
    <citation type="submission" date="2020-09" db="EMBL/GenBank/DDBJ databases">
        <title>Genome-Enabled Discovery of Anthraquinone Biosynthesis in Senna tora.</title>
        <authorList>
            <person name="Kang S.-H."/>
            <person name="Pandey R.P."/>
            <person name="Lee C.-M."/>
            <person name="Sim J.-S."/>
            <person name="Jeong J.-T."/>
            <person name="Choi B.-S."/>
            <person name="Jung M."/>
            <person name="Ginzburg D."/>
            <person name="Zhao K."/>
            <person name="Won S.Y."/>
            <person name="Oh T.-J."/>
            <person name="Yu Y."/>
            <person name="Kim N.-H."/>
            <person name="Lee O.R."/>
            <person name="Lee T.-H."/>
            <person name="Bashyal P."/>
            <person name="Kim T.-S."/>
            <person name="Lee W.-H."/>
            <person name="Kawkins C."/>
            <person name="Kim C.-K."/>
            <person name="Kim J.S."/>
            <person name="Ahn B.O."/>
            <person name="Rhee S.Y."/>
            <person name="Sohng J.K."/>
        </authorList>
    </citation>
    <scope>NUCLEOTIDE SEQUENCE</scope>
    <source>
        <tissue evidence="1">Leaf</tissue>
    </source>
</reference>
<evidence type="ECO:0000313" key="2">
    <source>
        <dbReference type="Proteomes" id="UP000634136"/>
    </source>
</evidence>
<dbReference type="AlphaFoldDB" id="A0A834W6R6"/>
<name>A0A834W6R6_9FABA</name>
<gene>
    <name evidence="1" type="ORF">G2W53_033036</name>
</gene>